<accession>A0ABT2WTP2</accession>
<name>A0ABT2WTP2_9RHOB</name>
<feature type="transmembrane region" description="Helical" evidence="3">
    <location>
        <begin position="544"/>
        <end position="564"/>
    </location>
</feature>
<keyword evidence="1" id="KW-0175">Coiled coil</keyword>
<dbReference type="InterPro" id="IPR050445">
    <property type="entry name" value="Bact_polysacc_biosynth/exp"/>
</dbReference>
<feature type="compositionally biased region" description="Polar residues" evidence="2">
    <location>
        <begin position="64"/>
        <end position="92"/>
    </location>
</feature>
<feature type="coiled-coil region" evidence="1">
    <location>
        <begin position="377"/>
        <end position="469"/>
    </location>
</feature>
<keyword evidence="3" id="KW-1133">Transmembrane helix</keyword>
<evidence type="ECO:0000313" key="5">
    <source>
        <dbReference type="Proteomes" id="UP001321014"/>
    </source>
</evidence>
<dbReference type="PANTHER" id="PTHR32309">
    <property type="entry name" value="TYROSINE-PROTEIN KINASE"/>
    <property type="match status" value="1"/>
</dbReference>
<keyword evidence="5" id="KW-1185">Reference proteome</keyword>
<feature type="compositionally biased region" description="Basic residues" evidence="2">
    <location>
        <begin position="1"/>
        <end position="14"/>
    </location>
</feature>
<evidence type="ECO:0000256" key="2">
    <source>
        <dbReference type="SAM" id="MobiDB-lite"/>
    </source>
</evidence>
<evidence type="ECO:0000313" key="4">
    <source>
        <dbReference type="EMBL" id="MCU9839261.1"/>
    </source>
</evidence>
<reference evidence="4 5" key="1">
    <citation type="submission" date="2022-10" db="EMBL/GenBank/DDBJ databases">
        <title>Ruegeria sp. nov., isolated from ocean surface water.</title>
        <authorList>
            <person name="He W."/>
            <person name="Wang L."/>
            <person name="Zhang D.-F."/>
        </authorList>
    </citation>
    <scope>NUCLEOTIDE SEQUENCE [LARGE SCALE GENOMIC DNA]</scope>
    <source>
        <strain evidence="4 5">WL0004</strain>
    </source>
</reference>
<sequence>MITKPKAKKFRIRRAGGVPEGAQPAPAATGSAVQPSNVAPLRPQTAPPRPATPPAEEVKPRTGAANSRVQPTTGEAESYRNAMQGQVSSATETAANEEIDAIKREGLTGRQLRMARRLAQKHNLPVTSDYDAVRQLRANGIDPLERGNMLDLVVQRPEKKAEKPEPKIQLPQTVQPRQTLPSTEMSPTQRREMEIGKIQQDIMRRRRRKLMQLLTRLAVFVGLPTLIAGFYFYAVATPMYASKSEFVILQADGSLGGLGGFFAGTQFATSQDSISVQSFLESKEAMLQLDRDRGFKAQFQQPWIDPIQRLAPDATNEEAYKIYSRIVKIGYDPTEGVIRMEVAAPDPQVATEFSESLLTYAEDRVNNLSGQKREDQMREARQSFEDAQAERRKAQEALVELQQEGSLLDPEGVIASLRGRIDQVEVQIQEKELQLAALLDNARPSKAKVDGTRADITRLNNLLSDLNAQMLDTSRGENSLARLSVRIQMAQADLATRDMMLQSALQQMETTRMEANRQVRYLTVSVNPVPSEEPSYPRSFENTILAFLLFAGIYLMISLTASILREQVSS</sequence>
<gene>
    <name evidence="4" type="ORF">OEZ49_15920</name>
</gene>
<keyword evidence="3" id="KW-0812">Transmembrane</keyword>
<dbReference type="EMBL" id="JAOVQN010000017">
    <property type="protein sequence ID" value="MCU9839261.1"/>
    <property type="molecule type" value="Genomic_DNA"/>
</dbReference>
<dbReference type="RefSeq" id="WP_263389241.1">
    <property type="nucleotide sequence ID" value="NZ_JAOVQN010000017.1"/>
</dbReference>
<proteinExistence type="predicted"/>
<feature type="transmembrane region" description="Helical" evidence="3">
    <location>
        <begin position="213"/>
        <end position="234"/>
    </location>
</feature>
<evidence type="ECO:0000256" key="3">
    <source>
        <dbReference type="SAM" id="Phobius"/>
    </source>
</evidence>
<evidence type="ECO:0000256" key="1">
    <source>
        <dbReference type="SAM" id="Coils"/>
    </source>
</evidence>
<feature type="region of interest" description="Disordered" evidence="2">
    <location>
        <begin position="1"/>
        <end position="92"/>
    </location>
</feature>
<dbReference type="Proteomes" id="UP001321014">
    <property type="component" value="Unassembled WGS sequence"/>
</dbReference>
<organism evidence="4 5">
    <name type="scientific">Ruegeria marisflavi</name>
    <dbReference type="NCBI Taxonomy" id="2984152"/>
    <lineage>
        <taxon>Bacteria</taxon>
        <taxon>Pseudomonadati</taxon>
        <taxon>Pseudomonadota</taxon>
        <taxon>Alphaproteobacteria</taxon>
        <taxon>Rhodobacterales</taxon>
        <taxon>Roseobacteraceae</taxon>
        <taxon>Ruegeria</taxon>
    </lineage>
</organism>
<protein>
    <submittedName>
        <fullName evidence="4">Capsule biosynthesis protein</fullName>
    </submittedName>
</protein>
<comment type="caution">
    <text evidence="4">The sequence shown here is derived from an EMBL/GenBank/DDBJ whole genome shotgun (WGS) entry which is preliminary data.</text>
</comment>
<keyword evidence="3" id="KW-0472">Membrane</keyword>
<dbReference type="PANTHER" id="PTHR32309:SF13">
    <property type="entry name" value="FERRIC ENTEROBACTIN TRANSPORT PROTEIN FEPE"/>
    <property type="match status" value="1"/>
</dbReference>